<protein>
    <submittedName>
        <fullName evidence="1">Uncharacterized protein</fullName>
    </submittedName>
</protein>
<reference evidence="1 2" key="1">
    <citation type="journal article" date="2015" name="Proc. Natl. Acad. Sci. U.S.A.">
        <title>The resurrection genome of Boea hygrometrica: A blueprint for survival of dehydration.</title>
        <authorList>
            <person name="Xiao L."/>
            <person name="Yang G."/>
            <person name="Zhang L."/>
            <person name="Yang X."/>
            <person name="Zhao S."/>
            <person name="Ji Z."/>
            <person name="Zhou Q."/>
            <person name="Hu M."/>
            <person name="Wang Y."/>
            <person name="Chen M."/>
            <person name="Xu Y."/>
            <person name="Jin H."/>
            <person name="Xiao X."/>
            <person name="Hu G."/>
            <person name="Bao F."/>
            <person name="Hu Y."/>
            <person name="Wan P."/>
            <person name="Li L."/>
            <person name="Deng X."/>
            <person name="Kuang T."/>
            <person name="Xiang C."/>
            <person name="Zhu J.K."/>
            <person name="Oliver M.J."/>
            <person name="He Y."/>
        </authorList>
    </citation>
    <scope>NUCLEOTIDE SEQUENCE [LARGE SCALE GENOMIC DNA]</scope>
    <source>
        <strain evidence="2">cv. XS01</strain>
    </source>
</reference>
<dbReference type="AlphaFoldDB" id="A0A2Z7BXW7"/>
<dbReference type="Proteomes" id="UP000250235">
    <property type="component" value="Unassembled WGS sequence"/>
</dbReference>
<accession>A0A2Z7BXW7</accession>
<sequence length="129" mass="14207">MASFIVNAFHVNFESVLSVDDAGMVKMFRSQKTSGTSRFLRVSDSVFEEALSQFFVNASVIAGKIVSTMGNKKLVITMDVFAESFQLPTEGMVRFSGLSAKEVDYIKVLFSASDVPFKPSNKNKGMKVE</sequence>
<proteinExistence type="predicted"/>
<gene>
    <name evidence="1" type="ORF">F511_31265</name>
</gene>
<name>A0A2Z7BXW7_9LAMI</name>
<evidence type="ECO:0000313" key="1">
    <source>
        <dbReference type="EMBL" id="KZV39421.1"/>
    </source>
</evidence>
<dbReference type="EMBL" id="KV000980">
    <property type="protein sequence ID" value="KZV39421.1"/>
    <property type="molecule type" value="Genomic_DNA"/>
</dbReference>
<evidence type="ECO:0000313" key="2">
    <source>
        <dbReference type="Proteomes" id="UP000250235"/>
    </source>
</evidence>
<keyword evidence="2" id="KW-1185">Reference proteome</keyword>
<organism evidence="1 2">
    <name type="scientific">Dorcoceras hygrometricum</name>
    <dbReference type="NCBI Taxonomy" id="472368"/>
    <lineage>
        <taxon>Eukaryota</taxon>
        <taxon>Viridiplantae</taxon>
        <taxon>Streptophyta</taxon>
        <taxon>Embryophyta</taxon>
        <taxon>Tracheophyta</taxon>
        <taxon>Spermatophyta</taxon>
        <taxon>Magnoliopsida</taxon>
        <taxon>eudicotyledons</taxon>
        <taxon>Gunneridae</taxon>
        <taxon>Pentapetalae</taxon>
        <taxon>asterids</taxon>
        <taxon>lamiids</taxon>
        <taxon>Lamiales</taxon>
        <taxon>Gesneriaceae</taxon>
        <taxon>Didymocarpoideae</taxon>
        <taxon>Trichosporeae</taxon>
        <taxon>Loxocarpinae</taxon>
        <taxon>Dorcoceras</taxon>
    </lineage>
</organism>